<evidence type="ECO:0000256" key="4">
    <source>
        <dbReference type="ARBA" id="ARBA00023136"/>
    </source>
</evidence>
<comment type="caution">
    <text evidence="6">The sequence shown here is derived from an EMBL/GenBank/DDBJ whole genome shotgun (WGS) entry which is preliminary data.</text>
</comment>
<proteinExistence type="predicted"/>
<dbReference type="Pfam" id="PF01124">
    <property type="entry name" value="MAPEG"/>
    <property type="match status" value="1"/>
</dbReference>
<keyword evidence="4 5" id="KW-0472">Membrane</keyword>
<feature type="transmembrane region" description="Helical" evidence="5">
    <location>
        <begin position="6"/>
        <end position="26"/>
    </location>
</feature>
<evidence type="ECO:0000256" key="3">
    <source>
        <dbReference type="ARBA" id="ARBA00022989"/>
    </source>
</evidence>
<feature type="transmembrane region" description="Helical" evidence="5">
    <location>
        <begin position="89"/>
        <end position="111"/>
    </location>
</feature>
<dbReference type="Proteomes" id="UP000787472">
    <property type="component" value="Unassembled WGS sequence"/>
</dbReference>
<reference evidence="6" key="1">
    <citation type="submission" date="2020-03" db="EMBL/GenBank/DDBJ databases">
        <authorList>
            <person name="Guo F."/>
        </authorList>
    </citation>
    <scope>NUCLEOTIDE SEQUENCE</scope>
    <source>
        <strain evidence="6">JCM 30134</strain>
    </source>
</reference>
<comment type="subcellular location">
    <subcellularLocation>
        <location evidence="1">Membrane</location>
    </subcellularLocation>
</comment>
<keyword evidence="7" id="KW-1185">Reference proteome</keyword>
<feature type="transmembrane region" description="Helical" evidence="5">
    <location>
        <begin position="66"/>
        <end position="83"/>
    </location>
</feature>
<dbReference type="InterPro" id="IPR023352">
    <property type="entry name" value="MAPEG-like_dom_sf"/>
</dbReference>
<dbReference type="SUPFAM" id="SSF161084">
    <property type="entry name" value="MAPEG domain-like"/>
    <property type="match status" value="1"/>
</dbReference>
<protein>
    <recommendedName>
        <fullName evidence="8">MAPEG family protein</fullName>
    </recommendedName>
</protein>
<evidence type="ECO:0000313" key="6">
    <source>
        <dbReference type="EMBL" id="NHO66620.1"/>
    </source>
</evidence>
<keyword evidence="2 5" id="KW-0812">Transmembrane</keyword>
<keyword evidence="3 5" id="KW-1133">Transmembrane helix</keyword>
<dbReference type="RefSeq" id="WP_167187789.1">
    <property type="nucleotide sequence ID" value="NZ_JAAONZ010000010.1"/>
</dbReference>
<name>A0A9E5MMH3_9GAMM</name>
<accession>A0A9E5MMH3</accession>
<dbReference type="InterPro" id="IPR001129">
    <property type="entry name" value="Membr-assoc_MAPEG"/>
</dbReference>
<dbReference type="Gene3D" id="1.20.120.550">
    <property type="entry name" value="Membrane associated eicosanoid/glutathione metabolism-like domain"/>
    <property type="match status" value="1"/>
</dbReference>
<evidence type="ECO:0000256" key="2">
    <source>
        <dbReference type="ARBA" id="ARBA00022692"/>
    </source>
</evidence>
<dbReference type="EMBL" id="JAAONZ010000010">
    <property type="protein sequence ID" value="NHO66620.1"/>
    <property type="molecule type" value="Genomic_DNA"/>
</dbReference>
<dbReference type="AlphaFoldDB" id="A0A9E5MMH3"/>
<evidence type="ECO:0008006" key="8">
    <source>
        <dbReference type="Google" id="ProtNLM"/>
    </source>
</evidence>
<sequence>MSQTVIFQPVMAMLILTGVVWLVLFARRIPYLTANKIDAEQLKTPNQVSMLVPDDVNAPANNFKNLFEVPVVFYVVCIAAYALGQVDGLLMNGAWAFVILRVIHSLVHCTYNRVLHRFLAYLGASVVLWFMVIKVALSVF</sequence>
<evidence type="ECO:0000313" key="7">
    <source>
        <dbReference type="Proteomes" id="UP000787472"/>
    </source>
</evidence>
<evidence type="ECO:0000256" key="5">
    <source>
        <dbReference type="SAM" id="Phobius"/>
    </source>
</evidence>
<evidence type="ECO:0000256" key="1">
    <source>
        <dbReference type="ARBA" id="ARBA00004370"/>
    </source>
</evidence>
<gene>
    <name evidence="6" type="ORF">G8770_13810</name>
</gene>
<feature type="transmembrane region" description="Helical" evidence="5">
    <location>
        <begin position="118"/>
        <end position="137"/>
    </location>
</feature>
<organism evidence="6 7">
    <name type="scientific">Pseudomaricurvus hydrocarbonicus</name>
    <dbReference type="NCBI Taxonomy" id="1470433"/>
    <lineage>
        <taxon>Bacteria</taxon>
        <taxon>Pseudomonadati</taxon>
        <taxon>Pseudomonadota</taxon>
        <taxon>Gammaproteobacteria</taxon>
        <taxon>Cellvibrionales</taxon>
        <taxon>Cellvibrionaceae</taxon>
        <taxon>Pseudomaricurvus</taxon>
    </lineage>
</organism>
<dbReference type="GO" id="GO:0016020">
    <property type="term" value="C:membrane"/>
    <property type="evidence" value="ECO:0007669"/>
    <property type="project" value="UniProtKB-SubCell"/>
</dbReference>